<gene>
    <name evidence="1" type="ORF">KI387_005397</name>
</gene>
<dbReference type="AlphaFoldDB" id="A0AA38LIC7"/>
<keyword evidence="2" id="KW-1185">Reference proteome</keyword>
<evidence type="ECO:0000313" key="1">
    <source>
        <dbReference type="EMBL" id="KAH9325219.1"/>
    </source>
</evidence>
<feature type="non-terminal residue" evidence="1">
    <location>
        <position position="1"/>
    </location>
</feature>
<sequence>GLEESIDEFKVNVMDVEGFTVLLEARRGDLCDSVGAFVEKILGVGDTDNSDDVSIIETIGVDDMD</sequence>
<comment type="caution">
    <text evidence="1">The sequence shown here is derived from an EMBL/GenBank/DDBJ whole genome shotgun (WGS) entry which is preliminary data.</text>
</comment>
<proteinExistence type="predicted"/>
<feature type="non-terminal residue" evidence="1">
    <location>
        <position position="65"/>
    </location>
</feature>
<dbReference type="Proteomes" id="UP000824469">
    <property type="component" value="Unassembled WGS sequence"/>
</dbReference>
<evidence type="ECO:0000313" key="2">
    <source>
        <dbReference type="Proteomes" id="UP000824469"/>
    </source>
</evidence>
<dbReference type="EMBL" id="JAHRHJ020000002">
    <property type="protein sequence ID" value="KAH9325219.1"/>
    <property type="molecule type" value="Genomic_DNA"/>
</dbReference>
<accession>A0AA38LIC7</accession>
<name>A0AA38LIC7_TAXCH</name>
<reference evidence="1 2" key="1">
    <citation type="journal article" date="2021" name="Nat. Plants">
        <title>The Taxus genome provides insights into paclitaxel biosynthesis.</title>
        <authorList>
            <person name="Xiong X."/>
            <person name="Gou J."/>
            <person name="Liao Q."/>
            <person name="Li Y."/>
            <person name="Zhou Q."/>
            <person name="Bi G."/>
            <person name="Li C."/>
            <person name="Du R."/>
            <person name="Wang X."/>
            <person name="Sun T."/>
            <person name="Guo L."/>
            <person name="Liang H."/>
            <person name="Lu P."/>
            <person name="Wu Y."/>
            <person name="Zhang Z."/>
            <person name="Ro D.K."/>
            <person name="Shang Y."/>
            <person name="Huang S."/>
            <person name="Yan J."/>
        </authorList>
    </citation>
    <scope>NUCLEOTIDE SEQUENCE [LARGE SCALE GENOMIC DNA]</scope>
    <source>
        <strain evidence="1">Ta-2019</strain>
    </source>
</reference>
<protein>
    <submittedName>
        <fullName evidence="1">Uncharacterized protein</fullName>
    </submittedName>
</protein>
<organism evidence="1 2">
    <name type="scientific">Taxus chinensis</name>
    <name type="common">Chinese yew</name>
    <name type="synonym">Taxus wallichiana var. chinensis</name>
    <dbReference type="NCBI Taxonomy" id="29808"/>
    <lineage>
        <taxon>Eukaryota</taxon>
        <taxon>Viridiplantae</taxon>
        <taxon>Streptophyta</taxon>
        <taxon>Embryophyta</taxon>
        <taxon>Tracheophyta</taxon>
        <taxon>Spermatophyta</taxon>
        <taxon>Pinopsida</taxon>
        <taxon>Pinidae</taxon>
        <taxon>Conifers II</taxon>
        <taxon>Cupressales</taxon>
        <taxon>Taxaceae</taxon>
        <taxon>Taxus</taxon>
    </lineage>
</organism>